<dbReference type="OrthoDB" id="423529at2"/>
<dbReference type="EMBL" id="CZDF01000132">
    <property type="protein sequence ID" value="CUR30425.1"/>
    <property type="molecule type" value="Genomic_DNA"/>
</dbReference>
<reference evidence="3" key="1">
    <citation type="submission" date="2015-10" db="EMBL/GenBank/DDBJ databases">
        <authorList>
            <person name="Regsiter A."/>
            <person name="william w."/>
        </authorList>
    </citation>
    <scope>NUCLEOTIDE SEQUENCE [LARGE SCALE GENOMIC DNA]</scope>
</reference>
<dbReference type="RefSeq" id="WP_072717429.1">
    <property type="nucleotide sequence ID" value="NZ_LN889782.1"/>
</dbReference>
<evidence type="ECO:0000313" key="2">
    <source>
        <dbReference type="EMBL" id="CUR30425.1"/>
    </source>
</evidence>
<accession>A0A1J1LFS5</accession>
<sequence length="361" mass="40420">MSEGFLLSRLLVRFDAPDDVLLTNLSAVALTPDGSLWLGADEGTGLERLSPIESHVYGHHQHFELSNFIPLNNPEEEIDIEGLDYFDSYLWLVGSHSLKRKKPKGKDVNSDIKRLTEIKAEKNRYLLARIPVKNGQLLPSFSTAEPNNQEFRAAVLETSPDGNQLIEALKTDEHLGLFISTPLPSKENGLDIEGLAVYENKIFLGLRGPVLRGFAIILELEVEEKEPGVLILKNIGENGKPYRKHFLELKGLGIRELCVQGEDLIILAGPTMDLDGIMKVYRWKNALAQSSNTISYFNSEALEFLFDLPFCLDSDHAEGLELFNSLGQPGLLVVYDSPNSKRIVSEREILTDIFRLSNFSK</sequence>
<keyword evidence="3" id="KW-1185">Reference proteome</keyword>
<evidence type="ECO:0000259" key="1">
    <source>
        <dbReference type="Pfam" id="PF12275"/>
    </source>
</evidence>
<dbReference type="STRING" id="671072.PL9214290015"/>
<dbReference type="InterPro" id="IPR022060">
    <property type="entry name" value="DUF3616"/>
</dbReference>
<organism evidence="2 3">
    <name type="scientific">Planktothrix tepida PCC 9214</name>
    <dbReference type="NCBI Taxonomy" id="671072"/>
    <lineage>
        <taxon>Bacteria</taxon>
        <taxon>Bacillati</taxon>
        <taxon>Cyanobacteriota</taxon>
        <taxon>Cyanophyceae</taxon>
        <taxon>Oscillatoriophycideae</taxon>
        <taxon>Oscillatoriales</taxon>
        <taxon>Microcoleaceae</taxon>
        <taxon>Planktothrix</taxon>
    </lineage>
</organism>
<dbReference type="AlphaFoldDB" id="A0A1J1LFS5"/>
<dbReference type="Proteomes" id="UP000184315">
    <property type="component" value="Unassembled WGS sequence"/>
</dbReference>
<feature type="domain" description="DUF3616" evidence="1">
    <location>
        <begin position="24"/>
        <end position="352"/>
    </location>
</feature>
<protein>
    <recommendedName>
        <fullName evidence="1">DUF3616 domain-containing protein</fullName>
    </recommendedName>
</protein>
<evidence type="ECO:0000313" key="3">
    <source>
        <dbReference type="Proteomes" id="UP000184315"/>
    </source>
</evidence>
<dbReference type="Pfam" id="PF12275">
    <property type="entry name" value="DUF3616"/>
    <property type="match status" value="1"/>
</dbReference>
<name>A0A1J1LFS5_9CYAN</name>
<proteinExistence type="predicted"/>
<gene>
    <name evidence="2" type="ORF">PL9214290015</name>
</gene>